<reference evidence="9 10" key="1">
    <citation type="submission" date="2016-10" db="EMBL/GenBank/DDBJ databases">
        <authorList>
            <person name="de Groot N.N."/>
        </authorList>
    </citation>
    <scope>NUCLEOTIDE SEQUENCE [LARGE SCALE GENOMIC DNA]</scope>
    <source>
        <strain evidence="9 10">S137</strain>
    </source>
</reference>
<dbReference type="Pfam" id="PF02601">
    <property type="entry name" value="Exonuc_VII_L"/>
    <property type="match status" value="1"/>
</dbReference>
<evidence type="ECO:0000313" key="9">
    <source>
        <dbReference type="EMBL" id="SDP14612.1"/>
    </source>
</evidence>
<organism evidence="9 10">
    <name type="scientific">Selenomonas ruminantium</name>
    <dbReference type="NCBI Taxonomy" id="971"/>
    <lineage>
        <taxon>Bacteria</taxon>
        <taxon>Bacillati</taxon>
        <taxon>Bacillota</taxon>
        <taxon>Negativicutes</taxon>
        <taxon>Selenomonadales</taxon>
        <taxon>Selenomonadaceae</taxon>
        <taxon>Selenomonas</taxon>
    </lineage>
</organism>
<dbReference type="EC" id="3.1.11.6" evidence="5"/>
<keyword evidence="1 5" id="KW-0963">Cytoplasm</keyword>
<sequence length="407" mass="45113">MYGGTFVAVHSVSEVNRYLKDLLSAEPILRGIAVRGEISNFKKYPSGHCYFTLKDAGSALKCVMFRSYAQYMRFVPQNGMQVVASGSISVYERDGVYQLYAESLLPEGTGDLALAFEQLKEKLTAEGLFDSSRKRPLPLFPKKIGVVTSSAGAVLRDIYRVSKRRWPSVQLVLYPVQVQGEGAAEQIAAGIDFFSRKYPVDVIIAGRGGGSMEDLWAFNEEVVVRAIAAAKVPLISAVGHETDFTLADFAADMRAATPSQAAELAVPDRSEIRRQVENLTGQLTRQMRREIAARRTRLENILQNRVLREPQNLLAERRQRLDFLLEGLQKGAKQNLQSKQHRLGLVMNRLAAINPAAVLGRGYGLLTRQDKLVTSVKSVAVNDELKVTLRDGSISVRALMIEEKGDR</sequence>
<dbReference type="HAMAP" id="MF_00378">
    <property type="entry name" value="Exonuc_7_L"/>
    <property type="match status" value="1"/>
</dbReference>
<dbReference type="EMBL" id="FNJQ01000007">
    <property type="protein sequence ID" value="SDP14612.1"/>
    <property type="molecule type" value="Genomic_DNA"/>
</dbReference>
<keyword evidence="2 5" id="KW-0540">Nuclease</keyword>
<feature type="domain" description="Exonuclease VII large subunit C-terminal" evidence="7">
    <location>
        <begin position="128"/>
        <end position="350"/>
    </location>
</feature>
<dbReference type="InterPro" id="IPR020579">
    <property type="entry name" value="Exonuc_VII_lsu_C"/>
</dbReference>
<protein>
    <recommendedName>
        <fullName evidence="5">Exodeoxyribonuclease 7 large subunit</fullName>
        <ecNumber evidence="5">3.1.11.6</ecNumber>
    </recommendedName>
    <alternativeName>
        <fullName evidence="5">Exodeoxyribonuclease VII large subunit</fullName>
        <shortName evidence="5">Exonuclease VII large subunit</shortName>
    </alternativeName>
</protein>
<accession>A0A1H0QB59</accession>
<keyword evidence="3 5" id="KW-0378">Hydrolase</keyword>
<dbReference type="NCBIfam" id="TIGR00237">
    <property type="entry name" value="xseA"/>
    <property type="match status" value="1"/>
</dbReference>
<dbReference type="GO" id="GO:0005737">
    <property type="term" value="C:cytoplasm"/>
    <property type="evidence" value="ECO:0007669"/>
    <property type="project" value="UniProtKB-SubCell"/>
</dbReference>
<dbReference type="PANTHER" id="PTHR30008">
    <property type="entry name" value="EXODEOXYRIBONUCLEASE 7 LARGE SUBUNIT"/>
    <property type="match status" value="1"/>
</dbReference>
<dbReference type="InterPro" id="IPR025824">
    <property type="entry name" value="OB-fold_nuc-bd_dom"/>
</dbReference>
<evidence type="ECO:0000313" key="10">
    <source>
        <dbReference type="Proteomes" id="UP000182412"/>
    </source>
</evidence>
<comment type="catalytic activity">
    <reaction evidence="5 6">
        <text>Exonucleolytic cleavage in either 5'- to 3'- or 3'- to 5'-direction to yield nucleoside 5'-phosphates.</text>
        <dbReference type="EC" id="3.1.11.6"/>
    </reaction>
</comment>
<dbReference type="Pfam" id="PF13742">
    <property type="entry name" value="tRNA_anti_2"/>
    <property type="match status" value="1"/>
</dbReference>
<keyword evidence="4 5" id="KW-0269">Exonuclease</keyword>
<evidence type="ECO:0000259" key="8">
    <source>
        <dbReference type="Pfam" id="PF13742"/>
    </source>
</evidence>
<dbReference type="InterPro" id="IPR003753">
    <property type="entry name" value="Exonuc_VII_L"/>
</dbReference>
<dbReference type="Proteomes" id="UP000182412">
    <property type="component" value="Unassembled WGS sequence"/>
</dbReference>
<gene>
    <name evidence="5" type="primary">xseA</name>
    <name evidence="9" type="ORF">SAMN05216366_10780</name>
</gene>
<comment type="subcellular location">
    <subcellularLocation>
        <location evidence="5 6">Cytoplasm</location>
    </subcellularLocation>
</comment>
<dbReference type="GO" id="GO:0009318">
    <property type="term" value="C:exodeoxyribonuclease VII complex"/>
    <property type="evidence" value="ECO:0007669"/>
    <property type="project" value="UniProtKB-UniRule"/>
</dbReference>
<dbReference type="GO" id="GO:0008855">
    <property type="term" value="F:exodeoxyribonuclease VII activity"/>
    <property type="evidence" value="ECO:0007669"/>
    <property type="project" value="UniProtKB-UniRule"/>
</dbReference>
<evidence type="ECO:0000256" key="1">
    <source>
        <dbReference type="ARBA" id="ARBA00022490"/>
    </source>
</evidence>
<dbReference type="GO" id="GO:0006308">
    <property type="term" value="P:DNA catabolic process"/>
    <property type="evidence" value="ECO:0007669"/>
    <property type="project" value="UniProtKB-UniRule"/>
</dbReference>
<comment type="function">
    <text evidence="5">Bidirectionally degrades single-stranded DNA into large acid-insoluble oligonucleotides, which are then degraded further into small acid-soluble oligonucleotides.</text>
</comment>
<proteinExistence type="inferred from homology"/>
<evidence type="ECO:0000256" key="3">
    <source>
        <dbReference type="ARBA" id="ARBA00022801"/>
    </source>
</evidence>
<feature type="domain" description="OB-fold nucleic acid binding" evidence="8">
    <location>
        <begin position="11"/>
        <end position="104"/>
    </location>
</feature>
<evidence type="ECO:0000256" key="2">
    <source>
        <dbReference type="ARBA" id="ARBA00022722"/>
    </source>
</evidence>
<comment type="subunit">
    <text evidence="5">Heterooligomer composed of large and small subunits.</text>
</comment>
<evidence type="ECO:0000259" key="7">
    <source>
        <dbReference type="Pfam" id="PF02601"/>
    </source>
</evidence>
<dbReference type="PANTHER" id="PTHR30008:SF0">
    <property type="entry name" value="EXODEOXYRIBONUCLEASE 7 LARGE SUBUNIT"/>
    <property type="match status" value="1"/>
</dbReference>
<evidence type="ECO:0000256" key="4">
    <source>
        <dbReference type="ARBA" id="ARBA00022839"/>
    </source>
</evidence>
<evidence type="ECO:0000256" key="6">
    <source>
        <dbReference type="RuleBase" id="RU004355"/>
    </source>
</evidence>
<dbReference type="GO" id="GO:0003676">
    <property type="term" value="F:nucleic acid binding"/>
    <property type="evidence" value="ECO:0007669"/>
    <property type="project" value="InterPro"/>
</dbReference>
<dbReference type="AlphaFoldDB" id="A0A1H0QB59"/>
<comment type="similarity">
    <text evidence="5 6">Belongs to the XseA family.</text>
</comment>
<dbReference type="CDD" id="cd04489">
    <property type="entry name" value="ExoVII_LU_OBF"/>
    <property type="match status" value="1"/>
</dbReference>
<evidence type="ECO:0000256" key="5">
    <source>
        <dbReference type="HAMAP-Rule" id="MF_00378"/>
    </source>
</evidence>
<name>A0A1H0QB59_SELRU</name>